<dbReference type="OrthoDB" id="289038at2759"/>
<dbReference type="GO" id="GO:0090307">
    <property type="term" value="P:mitotic spindle assembly"/>
    <property type="evidence" value="ECO:0007669"/>
    <property type="project" value="TreeGrafter"/>
</dbReference>
<feature type="compositionally biased region" description="Low complexity" evidence="6">
    <location>
        <begin position="230"/>
        <end position="239"/>
    </location>
</feature>
<dbReference type="PANTHER" id="PTHR47970">
    <property type="entry name" value="KINESIN-LIKE PROTEIN KIF11"/>
    <property type="match status" value="1"/>
</dbReference>
<dbReference type="SUPFAM" id="SSF47986">
    <property type="entry name" value="DEATH domain"/>
    <property type="match status" value="1"/>
</dbReference>
<feature type="coiled-coil region" evidence="5">
    <location>
        <begin position="553"/>
        <end position="580"/>
    </location>
</feature>
<protein>
    <recommendedName>
        <fullName evidence="7">Death domain-containing protein</fullName>
    </recommendedName>
</protein>
<dbReference type="CDD" id="cd01670">
    <property type="entry name" value="Death"/>
    <property type="match status" value="1"/>
</dbReference>
<keyword evidence="3" id="KW-0505">Motor protein</keyword>
<keyword evidence="2" id="KW-0963">Cytoplasm</keyword>
<dbReference type="Gene3D" id="1.10.533.10">
    <property type="entry name" value="Death Domain, Fas"/>
    <property type="match status" value="1"/>
</dbReference>
<evidence type="ECO:0000256" key="1">
    <source>
        <dbReference type="ARBA" id="ARBA00004245"/>
    </source>
</evidence>
<dbReference type="InParanoid" id="A0A1X7UR38"/>
<feature type="coiled-coil region" evidence="5">
    <location>
        <begin position="629"/>
        <end position="681"/>
    </location>
</feature>
<evidence type="ECO:0000256" key="5">
    <source>
        <dbReference type="SAM" id="Coils"/>
    </source>
</evidence>
<dbReference type="PROSITE" id="PS50017">
    <property type="entry name" value="DEATH_DOMAIN"/>
    <property type="match status" value="1"/>
</dbReference>
<dbReference type="GO" id="GO:0051231">
    <property type="term" value="P:spindle elongation"/>
    <property type="evidence" value="ECO:0007669"/>
    <property type="project" value="TreeGrafter"/>
</dbReference>
<dbReference type="Pfam" id="PF00531">
    <property type="entry name" value="Death"/>
    <property type="match status" value="1"/>
</dbReference>
<evidence type="ECO:0000256" key="2">
    <source>
        <dbReference type="ARBA" id="ARBA00022490"/>
    </source>
</evidence>
<reference evidence="8" key="1">
    <citation type="submission" date="2017-05" db="UniProtKB">
        <authorList>
            <consortium name="EnsemblMetazoa"/>
        </authorList>
    </citation>
    <scope>IDENTIFICATION</scope>
</reference>
<dbReference type="InterPro" id="IPR000488">
    <property type="entry name" value="Death_dom"/>
</dbReference>
<keyword evidence="5" id="KW-0175">Coiled coil</keyword>
<feature type="compositionally biased region" description="Acidic residues" evidence="6">
    <location>
        <begin position="1514"/>
        <end position="1529"/>
    </location>
</feature>
<feature type="compositionally biased region" description="Polar residues" evidence="6">
    <location>
        <begin position="240"/>
        <end position="255"/>
    </location>
</feature>
<evidence type="ECO:0000313" key="8">
    <source>
        <dbReference type="EnsemblMetazoa" id="Aqu2.1.30238_001"/>
    </source>
</evidence>
<evidence type="ECO:0000259" key="7">
    <source>
        <dbReference type="PROSITE" id="PS50017"/>
    </source>
</evidence>
<feature type="domain" description="Death" evidence="7">
    <location>
        <begin position="29"/>
        <end position="104"/>
    </location>
</feature>
<dbReference type="EnsemblMetazoa" id="Aqu2.1.30238_001">
    <property type="protein sequence ID" value="Aqu2.1.30238_001"/>
    <property type="gene ID" value="Aqu2.1.30238"/>
</dbReference>
<dbReference type="InterPro" id="IPR011029">
    <property type="entry name" value="DEATH-like_dom_sf"/>
</dbReference>
<dbReference type="GO" id="GO:0008574">
    <property type="term" value="F:plus-end-directed microtubule motor activity"/>
    <property type="evidence" value="ECO:0007669"/>
    <property type="project" value="TreeGrafter"/>
</dbReference>
<evidence type="ECO:0000256" key="3">
    <source>
        <dbReference type="ARBA" id="ARBA00023175"/>
    </source>
</evidence>
<feature type="region of interest" description="Disordered" evidence="6">
    <location>
        <begin position="216"/>
        <end position="260"/>
    </location>
</feature>
<dbReference type="GO" id="GO:0072686">
    <property type="term" value="C:mitotic spindle"/>
    <property type="evidence" value="ECO:0007669"/>
    <property type="project" value="TreeGrafter"/>
</dbReference>
<keyword evidence="4" id="KW-0206">Cytoskeleton</keyword>
<dbReference type="GO" id="GO:0007165">
    <property type="term" value="P:signal transduction"/>
    <property type="evidence" value="ECO:0007669"/>
    <property type="project" value="InterPro"/>
</dbReference>
<name>A0A1X7UR38_AMPQE</name>
<evidence type="ECO:0000256" key="4">
    <source>
        <dbReference type="ARBA" id="ARBA00023212"/>
    </source>
</evidence>
<dbReference type="GO" id="GO:0005876">
    <property type="term" value="C:spindle microtubule"/>
    <property type="evidence" value="ECO:0007669"/>
    <property type="project" value="TreeGrafter"/>
</dbReference>
<organism evidence="8">
    <name type="scientific">Amphimedon queenslandica</name>
    <name type="common">Sponge</name>
    <dbReference type="NCBI Taxonomy" id="400682"/>
    <lineage>
        <taxon>Eukaryota</taxon>
        <taxon>Metazoa</taxon>
        <taxon>Porifera</taxon>
        <taxon>Demospongiae</taxon>
        <taxon>Heteroscleromorpha</taxon>
        <taxon>Haplosclerida</taxon>
        <taxon>Niphatidae</taxon>
        <taxon>Amphimedon</taxon>
    </lineage>
</organism>
<dbReference type="InterPro" id="IPR045578">
    <property type="entry name" value="USP47_C"/>
</dbReference>
<dbReference type="Pfam" id="PF19718">
    <property type="entry name" value="USP47_C"/>
    <property type="match status" value="2"/>
</dbReference>
<comment type="subcellular location">
    <subcellularLocation>
        <location evidence="1">Cytoplasm</location>
        <location evidence="1">Cytoskeleton</location>
    </subcellularLocation>
</comment>
<proteinExistence type="predicted"/>
<accession>A0A1X7UR38</accession>
<dbReference type="PANTHER" id="PTHR47970:SF12">
    <property type="entry name" value="KINESIN FAMILY MEMBER 11"/>
    <property type="match status" value="1"/>
</dbReference>
<feature type="coiled-coil region" evidence="5">
    <location>
        <begin position="1402"/>
        <end position="1429"/>
    </location>
</feature>
<feature type="region of interest" description="Disordered" evidence="6">
    <location>
        <begin position="1510"/>
        <end position="1529"/>
    </location>
</feature>
<evidence type="ECO:0000256" key="6">
    <source>
        <dbReference type="SAM" id="MobiDB-lite"/>
    </source>
</evidence>
<dbReference type="InterPro" id="IPR047149">
    <property type="entry name" value="KIF11-like"/>
</dbReference>
<sequence length="2100" mass="243095">MATNQTCLDIGNLDYVLCLLEKCCFPETKWYKFGLRLGLKKNTLDVIETKHRGDVPRCMTECLSQWLGRADIVDSRGGANLNSLSDALRSMNETAVAEKLKYHVLINIFNNRHTVLSQSLCDPIAVAWLLYSERILTQEAVSRVVSASPSIPNQREALLTAVKEAVQTDPNSLHTFANVLCTISTNVSLGQTILDDISKYFPIPEVGVVRETIQDHDVGPQDNTSTANETSTTQSVTSSPPDGTVTSKSSSQPLSPQAEVQVPVSKDLQRNFTSMRMSYGRMFYNVGRIIKQKHCSLKNIKELLSCCNPVLSEKVKKCRDISSILRLIQNECSLTNIEVLHSVVEEINITEADEHIKAYKAELKEFCKSLSISLCLKERFAVIPPLQCQTVTFVLDWEPEEHVLKDIEDLLAKASGKLLKIEYIKRTNSICVSCSFPFSDVGFTVLRMIENIHILMGQGLKKLTIGNLTLWRRQDELKGKDQDLLQHTEVVSYIILEETEYKLRDTVCIKEKERIELKQEISMTQLTEVESLSVQSDTESVKEVEDKPLYKKLTVLRSQFNEMQKENKELSSNLSKMKVEYLRSLSSNTDSAASKLRRGMSFEIDDCKFHLKAMTSPDYQPLVDNKRIIEKLQERITLMNMELMTEKEHTEKIIKDIKDHLKEIEERQREEKQKIEEEIREFSLYCNHPVTGELMESLLKVHKDELLPSALDKAYELMELAPHIPIERCRLVKYDYKNKVMEQSFDEYQHQTIGQIVGRAGNYCLFLETCKENKTFKKYNFRGINLKVSVVDLSTGEVEPAKLVRGELGRTVEELKQHIGEVFNIKSSSMRIVVEVKAFDTSFSDISDIQVGDTLRDVLICSHIKYKQWLYVSSDPKDYQKEFKNSLMYRIIDFHNNSLQLNITIPPGPEVSPTTTNVTEGGTKIKVISINEENKGEKRKLKLQVDGRITLAQLKEELVPLIGVPPTGFIVYRIRYNQEYEMEELDKTLKDPFFIASELIVRLGRGLRRGEKRIKLYLLQVNNTEFCNFMMESIVTKDTTVREFKKQIIEEAKVQGIDCVLELDKMRLREKRRMSPGTVIVDRELIDASREMYVEPLKGPEKTRHYGQRQVYVIRWHPSQCSVDPIEEIILDNDNPKHFIGKLSKLSGVPAKHIYCTKDQSFPVEISCLDIENTLDWYSVSSDRPYSLGLYVDGYIIYYKDKRERMKELTDKERSEIQEAEEARFDSVSYLQCESVTLVFDWKPEEHVLEEIKDILSEVSGKLLKIKYIEPSESICVSCSFPFSDVGFTVLRMIENIHILMGQGLKKLTIGNLTLWRRQDVRQKELKEKYQDLLQYTEVISYIILEEAEYKLRDTISIKEKERIELKQEISMARVTEVESLFVQSDTESVKEVQEEPLYEELTVLRSQFNKIQKENKELSDKLSKMKVEYLRSLSNIDSAASKVRRGMSFEIDDCKFHLEAMTRPDYKPLVDNKRIIEKLQERITLMNMELMTEREYTEKIKKDIKDHLKDKETVDEETETDTSLSDDYDESEDKETIWLYCNHPVTGEITESLLKVDKDELLPSVLDKAYELVELAPHIPIERCRLVKYNCEYQVMDQSFDLDEYGHLTIGQIMGGAEYYDIFLQTRKENETFKKYNDGGINLFISVVDLLTGEVGSAELVRSEEGWTVEELKQHIAEFFNDINVSFMRLVMEKEDYRGFNAAYNISDVGGTLGEIRLYGELIFSPYKLFYVSSDPKDYQREFKDSLMYRYVDFHVKWIIRLNITIPPGPEASCTTTNIVEREKEMKIISIKEEKKEKERKMQVQVNKKITLTQLKEELVPLIGVPPTGFIVYGFNGYLEYEMEGLYDTLMDIKSGSELIVRLGRGLGRGEVKIKLYLLQVNNTEFCKYMMKHIVTNGIPVGEFKKEIIEEAKVQGIDCVLELDKMRLRYKDGVSPGKVDRDDIIWISSYSKELYVEPLKGPEKKYDKQIQVYVIRWRPSQCSVDPIEEIILDNDDSPDHVIYELSRLSGVPVRDISCIKGKPFPVEVSCLDIEDKLDWYSITSERYPIRLYNQDGYVIYYKDNKERMKELTDKERSEIQEAEKARLKKIRECKSKHGQ</sequence>